<evidence type="ECO:0008006" key="3">
    <source>
        <dbReference type="Google" id="ProtNLM"/>
    </source>
</evidence>
<dbReference type="Proteomes" id="UP000676336">
    <property type="component" value="Unassembled WGS sequence"/>
</dbReference>
<feature type="non-terminal residue" evidence="1">
    <location>
        <position position="1"/>
    </location>
</feature>
<dbReference type="Gene3D" id="2.60.120.200">
    <property type="match status" value="1"/>
</dbReference>
<sequence>STTTTTTTTLLCSASATSTHAPGGQGGESVLYTFDNTPNDYYGNYNAVAFNNPQYVSPGYNGRGYAIQLLSTSSQYLTIANYMNFYQTSLTVEAWIYPLAVYTGTPYSDMIIYAQTNSSTSNQYMWMMLRNGKNYGAFFANDVTGPTMFQPNQWQHMAFTYDYVAATQVVYVNGVAGSGIHISVIDNKLN</sequence>
<dbReference type="Pfam" id="PF13385">
    <property type="entry name" value="Laminin_G_3"/>
    <property type="match status" value="1"/>
</dbReference>
<dbReference type="InterPro" id="IPR013320">
    <property type="entry name" value="ConA-like_dom_sf"/>
</dbReference>
<name>A0A8S3H4H8_9BILA</name>
<protein>
    <recommendedName>
        <fullName evidence="3">LamG domain-containing protein</fullName>
    </recommendedName>
</protein>
<gene>
    <name evidence="1" type="ORF">SMN809_LOCUS67424</name>
</gene>
<proteinExistence type="predicted"/>
<evidence type="ECO:0000313" key="1">
    <source>
        <dbReference type="EMBL" id="CAF5175904.1"/>
    </source>
</evidence>
<dbReference type="EMBL" id="CAJOBI010315341">
    <property type="protein sequence ID" value="CAF5175904.1"/>
    <property type="molecule type" value="Genomic_DNA"/>
</dbReference>
<dbReference type="AlphaFoldDB" id="A0A8S3H4H8"/>
<accession>A0A8S3H4H8</accession>
<evidence type="ECO:0000313" key="2">
    <source>
        <dbReference type="Proteomes" id="UP000676336"/>
    </source>
</evidence>
<dbReference type="SUPFAM" id="SSF49899">
    <property type="entry name" value="Concanavalin A-like lectins/glucanases"/>
    <property type="match status" value="1"/>
</dbReference>
<organism evidence="1 2">
    <name type="scientific">Rotaria magnacalcarata</name>
    <dbReference type="NCBI Taxonomy" id="392030"/>
    <lineage>
        <taxon>Eukaryota</taxon>
        <taxon>Metazoa</taxon>
        <taxon>Spiralia</taxon>
        <taxon>Gnathifera</taxon>
        <taxon>Rotifera</taxon>
        <taxon>Eurotatoria</taxon>
        <taxon>Bdelloidea</taxon>
        <taxon>Philodinida</taxon>
        <taxon>Philodinidae</taxon>
        <taxon>Rotaria</taxon>
    </lineage>
</organism>
<comment type="caution">
    <text evidence="1">The sequence shown here is derived from an EMBL/GenBank/DDBJ whole genome shotgun (WGS) entry which is preliminary data.</text>
</comment>
<reference evidence="1" key="1">
    <citation type="submission" date="2021-02" db="EMBL/GenBank/DDBJ databases">
        <authorList>
            <person name="Nowell W R."/>
        </authorList>
    </citation>
    <scope>NUCLEOTIDE SEQUENCE</scope>
</reference>